<dbReference type="SUPFAM" id="SSF57716">
    <property type="entry name" value="Glucocorticoid receptor-like (DNA-binding domain)"/>
    <property type="match status" value="1"/>
</dbReference>
<name>A0AAD5SZK2_9FUNG</name>
<dbReference type="GO" id="GO:0045944">
    <property type="term" value="P:positive regulation of transcription by RNA polymerase II"/>
    <property type="evidence" value="ECO:0007669"/>
    <property type="project" value="TreeGrafter"/>
</dbReference>
<feature type="compositionally biased region" description="Polar residues" evidence="7">
    <location>
        <begin position="1"/>
        <end position="10"/>
    </location>
</feature>
<organism evidence="9 10">
    <name type="scientific">Physocladia obscura</name>
    <dbReference type="NCBI Taxonomy" id="109957"/>
    <lineage>
        <taxon>Eukaryota</taxon>
        <taxon>Fungi</taxon>
        <taxon>Fungi incertae sedis</taxon>
        <taxon>Chytridiomycota</taxon>
        <taxon>Chytridiomycota incertae sedis</taxon>
        <taxon>Chytridiomycetes</taxon>
        <taxon>Chytridiales</taxon>
        <taxon>Chytriomycetaceae</taxon>
        <taxon>Physocladia</taxon>
    </lineage>
</organism>
<dbReference type="InterPro" id="IPR000679">
    <property type="entry name" value="Znf_GATA"/>
</dbReference>
<evidence type="ECO:0000256" key="7">
    <source>
        <dbReference type="SAM" id="MobiDB-lite"/>
    </source>
</evidence>
<keyword evidence="5" id="KW-0539">Nucleus</keyword>
<sequence>MHDKFMNQQAVPLLADNQHRRNRGLSQGDDSLLDLQNTADSYAVLVHNSFATPPLPVPSPSQNLYPTQQQQQQQQQQQEQQQHQNIHYAVDSNTFLIHHPAQQSAPQLYVNNNNLLQFQAIQNMQHERPNHLVPSHQQYQLHPSPQQHHQYQQHPLQQENYNSVQHPVPHQLHNYRPHNNDCPDDQQLQNYQNQQPIQYYNEPLDPPPAIALPYSFSLTPPPPQSFSTTPQQPQQFNNSSRSAFAPIAAAVAGEDGGSSSSPDPFAVHCINCHTTKTSAWRKDEFGRPICNACGLYKKQRGIDRPAAFPFRKAVVRRRNRVKKAGNRGIGNGSGNAGGNGGDGGDGGGGDDGDVLAAALNALSDIF</sequence>
<proteinExistence type="predicted"/>
<comment type="subcellular location">
    <subcellularLocation>
        <location evidence="1">Nucleus</location>
    </subcellularLocation>
</comment>
<dbReference type="GO" id="GO:0005634">
    <property type="term" value="C:nucleus"/>
    <property type="evidence" value="ECO:0007669"/>
    <property type="project" value="UniProtKB-SubCell"/>
</dbReference>
<dbReference type="SMART" id="SM00401">
    <property type="entry name" value="ZnF_GATA"/>
    <property type="match status" value="1"/>
</dbReference>
<evidence type="ECO:0000256" key="6">
    <source>
        <dbReference type="PROSITE-ProRule" id="PRU00094"/>
    </source>
</evidence>
<protein>
    <submittedName>
        <fullName evidence="9">Electron transfer flavoprotein subunit</fullName>
    </submittedName>
</protein>
<evidence type="ECO:0000256" key="1">
    <source>
        <dbReference type="ARBA" id="ARBA00004123"/>
    </source>
</evidence>
<feature type="region of interest" description="Disordered" evidence="7">
    <location>
        <begin position="1"/>
        <end position="32"/>
    </location>
</feature>
<feature type="compositionally biased region" description="Low complexity" evidence="7">
    <location>
        <begin position="68"/>
        <end position="84"/>
    </location>
</feature>
<dbReference type="GO" id="GO:0045165">
    <property type="term" value="P:cell fate commitment"/>
    <property type="evidence" value="ECO:0007669"/>
    <property type="project" value="TreeGrafter"/>
</dbReference>
<dbReference type="GO" id="GO:0000122">
    <property type="term" value="P:negative regulation of transcription by RNA polymerase II"/>
    <property type="evidence" value="ECO:0007669"/>
    <property type="project" value="TreeGrafter"/>
</dbReference>
<evidence type="ECO:0000256" key="3">
    <source>
        <dbReference type="ARBA" id="ARBA00022771"/>
    </source>
</evidence>
<evidence type="ECO:0000256" key="2">
    <source>
        <dbReference type="ARBA" id="ARBA00022723"/>
    </source>
</evidence>
<dbReference type="AlphaFoldDB" id="A0AAD5SZK2"/>
<keyword evidence="2" id="KW-0479">Metal-binding</keyword>
<accession>A0AAD5SZK2</accession>
<keyword evidence="4" id="KW-0862">Zinc</keyword>
<dbReference type="PROSITE" id="PS50114">
    <property type="entry name" value="GATA_ZN_FINGER_2"/>
    <property type="match status" value="1"/>
</dbReference>
<keyword evidence="3 6" id="KW-0863">Zinc-finger</keyword>
<dbReference type="Gene3D" id="3.30.50.10">
    <property type="entry name" value="Erythroid Transcription Factor GATA-1, subunit A"/>
    <property type="match status" value="1"/>
</dbReference>
<evidence type="ECO:0000313" key="9">
    <source>
        <dbReference type="EMBL" id="KAJ3118056.1"/>
    </source>
</evidence>
<feature type="region of interest" description="Disordered" evidence="7">
    <location>
        <begin position="51"/>
        <end position="84"/>
    </location>
</feature>
<feature type="compositionally biased region" description="Gly residues" evidence="7">
    <location>
        <begin position="327"/>
        <end position="347"/>
    </location>
</feature>
<dbReference type="PROSITE" id="PS00344">
    <property type="entry name" value="GATA_ZN_FINGER_1"/>
    <property type="match status" value="1"/>
</dbReference>
<dbReference type="PRINTS" id="PR00619">
    <property type="entry name" value="GATAZNFINGER"/>
</dbReference>
<dbReference type="InterPro" id="IPR039355">
    <property type="entry name" value="Transcription_factor_GATA"/>
</dbReference>
<evidence type="ECO:0000313" key="10">
    <source>
        <dbReference type="Proteomes" id="UP001211907"/>
    </source>
</evidence>
<evidence type="ECO:0000256" key="4">
    <source>
        <dbReference type="ARBA" id="ARBA00022833"/>
    </source>
</evidence>
<dbReference type="PANTHER" id="PTHR10071">
    <property type="entry name" value="TRANSCRIPTION FACTOR GATA FAMILY MEMBER"/>
    <property type="match status" value="1"/>
</dbReference>
<evidence type="ECO:0000256" key="5">
    <source>
        <dbReference type="ARBA" id="ARBA00023242"/>
    </source>
</evidence>
<feature type="region of interest" description="Disordered" evidence="7">
    <location>
        <begin position="319"/>
        <end position="350"/>
    </location>
</feature>
<dbReference type="Pfam" id="PF00320">
    <property type="entry name" value="GATA"/>
    <property type="match status" value="1"/>
</dbReference>
<keyword evidence="10" id="KW-1185">Reference proteome</keyword>
<feature type="domain" description="GATA-type" evidence="8">
    <location>
        <begin position="269"/>
        <end position="318"/>
    </location>
</feature>
<dbReference type="EMBL" id="JADGJH010001139">
    <property type="protein sequence ID" value="KAJ3118056.1"/>
    <property type="molecule type" value="Genomic_DNA"/>
</dbReference>
<dbReference type="GO" id="GO:0000981">
    <property type="term" value="F:DNA-binding transcription factor activity, RNA polymerase II-specific"/>
    <property type="evidence" value="ECO:0007669"/>
    <property type="project" value="TreeGrafter"/>
</dbReference>
<reference evidence="9" key="1">
    <citation type="submission" date="2020-05" db="EMBL/GenBank/DDBJ databases">
        <title>Phylogenomic resolution of chytrid fungi.</title>
        <authorList>
            <person name="Stajich J.E."/>
            <person name="Amses K."/>
            <person name="Simmons R."/>
            <person name="Seto K."/>
            <person name="Myers J."/>
            <person name="Bonds A."/>
            <person name="Quandt C.A."/>
            <person name="Barry K."/>
            <person name="Liu P."/>
            <person name="Grigoriev I."/>
            <person name="Longcore J.E."/>
            <person name="James T.Y."/>
        </authorList>
    </citation>
    <scope>NUCLEOTIDE SEQUENCE</scope>
    <source>
        <strain evidence="9">JEL0513</strain>
    </source>
</reference>
<dbReference type="CDD" id="cd00202">
    <property type="entry name" value="ZnF_GATA"/>
    <property type="match status" value="1"/>
</dbReference>
<dbReference type="PANTHER" id="PTHR10071:SF281">
    <property type="entry name" value="BOX A-BINDING FACTOR-RELATED"/>
    <property type="match status" value="1"/>
</dbReference>
<gene>
    <name evidence="9" type="primary">CIR1_4</name>
    <name evidence="9" type="ORF">HK100_000684</name>
</gene>
<evidence type="ECO:0000259" key="8">
    <source>
        <dbReference type="PROSITE" id="PS50114"/>
    </source>
</evidence>
<comment type="caution">
    <text evidence="9">The sequence shown here is derived from an EMBL/GenBank/DDBJ whole genome shotgun (WGS) entry which is preliminary data.</text>
</comment>
<dbReference type="GO" id="GO:0008270">
    <property type="term" value="F:zinc ion binding"/>
    <property type="evidence" value="ECO:0007669"/>
    <property type="project" value="UniProtKB-KW"/>
</dbReference>
<dbReference type="InterPro" id="IPR013088">
    <property type="entry name" value="Znf_NHR/GATA"/>
</dbReference>
<dbReference type="GO" id="GO:0000978">
    <property type="term" value="F:RNA polymerase II cis-regulatory region sequence-specific DNA binding"/>
    <property type="evidence" value="ECO:0007669"/>
    <property type="project" value="TreeGrafter"/>
</dbReference>
<dbReference type="Proteomes" id="UP001211907">
    <property type="component" value="Unassembled WGS sequence"/>
</dbReference>